<dbReference type="AlphaFoldDB" id="A0A6V7H9X3"/>
<feature type="compositionally biased region" description="Polar residues" evidence="6">
    <location>
        <begin position="1"/>
        <end position="14"/>
    </location>
</feature>
<comment type="subcellular location">
    <subcellularLocation>
        <location evidence="1">Mitochondrion</location>
    </subcellularLocation>
</comment>
<proteinExistence type="inferred from homology"/>
<dbReference type="CDD" id="cd00926">
    <property type="entry name" value="Cyt_c_Oxidase_VIb"/>
    <property type="match status" value="1"/>
</dbReference>
<keyword evidence="3 5" id="KW-1015">Disulfide bond</keyword>
<name>A0A6V7H9X3_9HYME</name>
<keyword evidence="8" id="KW-1185">Reference proteome</keyword>
<dbReference type="Pfam" id="PF02297">
    <property type="entry name" value="COX6B"/>
    <property type="match status" value="1"/>
</dbReference>
<dbReference type="InterPro" id="IPR048280">
    <property type="entry name" value="COX6B-like"/>
</dbReference>
<reference evidence="7" key="1">
    <citation type="submission" date="2020-07" db="EMBL/GenBank/DDBJ databases">
        <authorList>
            <person name="Nazaruddin N."/>
        </authorList>
    </citation>
    <scope>NUCLEOTIDE SEQUENCE</scope>
</reference>
<organism evidence="7 8">
    <name type="scientific">Heterotrigona itama</name>
    <dbReference type="NCBI Taxonomy" id="395501"/>
    <lineage>
        <taxon>Eukaryota</taxon>
        <taxon>Metazoa</taxon>
        <taxon>Ecdysozoa</taxon>
        <taxon>Arthropoda</taxon>
        <taxon>Hexapoda</taxon>
        <taxon>Insecta</taxon>
        <taxon>Pterygota</taxon>
        <taxon>Neoptera</taxon>
        <taxon>Endopterygota</taxon>
        <taxon>Hymenoptera</taxon>
        <taxon>Apocrita</taxon>
        <taxon>Aculeata</taxon>
        <taxon>Apoidea</taxon>
        <taxon>Anthophila</taxon>
        <taxon>Apidae</taxon>
        <taxon>Heterotrigona</taxon>
    </lineage>
</organism>
<dbReference type="GO" id="GO:0045277">
    <property type="term" value="C:respiratory chain complex IV"/>
    <property type="evidence" value="ECO:0007669"/>
    <property type="project" value="InterPro"/>
</dbReference>
<dbReference type="InterPro" id="IPR003213">
    <property type="entry name" value="Cyt_c_oxidase_su6B"/>
</dbReference>
<dbReference type="OrthoDB" id="1107506at2759"/>
<evidence type="ECO:0000256" key="3">
    <source>
        <dbReference type="ARBA" id="ARBA00023157"/>
    </source>
</evidence>
<evidence type="ECO:0000256" key="5">
    <source>
        <dbReference type="PIRSR" id="PIRSR000278-1"/>
    </source>
</evidence>
<dbReference type="SUPFAM" id="SSF47694">
    <property type="entry name" value="Cytochrome c oxidase subunit h"/>
    <property type="match status" value="1"/>
</dbReference>
<dbReference type="PIRSF" id="PIRSF000278">
    <property type="entry name" value="Cyt_c_oxidase_6B"/>
    <property type="match status" value="1"/>
</dbReference>
<dbReference type="FunFam" id="1.10.10.140:FF:000001">
    <property type="entry name" value="Cytochrome c oxidase subunit 6B1"/>
    <property type="match status" value="1"/>
</dbReference>
<dbReference type="Proteomes" id="UP000752696">
    <property type="component" value="Unassembled WGS sequence"/>
</dbReference>
<dbReference type="GO" id="GO:0005739">
    <property type="term" value="C:mitochondrion"/>
    <property type="evidence" value="ECO:0007669"/>
    <property type="project" value="UniProtKB-SubCell"/>
</dbReference>
<evidence type="ECO:0000256" key="2">
    <source>
        <dbReference type="ARBA" id="ARBA00023128"/>
    </source>
</evidence>
<dbReference type="EMBL" id="CAJDYZ010009361">
    <property type="protein sequence ID" value="CAD1476445.1"/>
    <property type="molecule type" value="Genomic_DNA"/>
</dbReference>
<evidence type="ECO:0000256" key="1">
    <source>
        <dbReference type="ARBA" id="ARBA00004173"/>
    </source>
</evidence>
<comment type="caution">
    <text evidence="7">The sequence shown here is derived from an EMBL/GenBank/DDBJ whole genome shotgun (WGS) entry which is preliminary data.</text>
</comment>
<sequence>MVKYTQLGNATTLETPADLKPSTAPYDPRFPNQNQTRYCYTSYLDFHRCKKRHSEEYEACKYFKKVYTAMCPLAWVTNWEEQIENGNFPGDI</sequence>
<feature type="disulfide bond" evidence="5">
    <location>
        <begin position="39"/>
        <end position="71"/>
    </location>
</feature>
<protein>
    <recommendedName>
        <fullName evidence="4">Cytochrome c oxidase subunit</fullName>
    </recommendedName>
</protein>
<evidence type="ECO:0000313" key="8">
    <source>
        <dbReference type="Proteomes" id="UP000752696"/>
    </source>
</evidence>
<evidence type="ECO:0000313" key="7">
    <source>
        <dbReference type="EMBL" id="CAD1476445.1"/>
    </source>
</evidence>
<dbReference type="Gene3D" id="1.10.10.140">
    <property type="entry name" value="Cytochrome c oxidase, subunit VIb"/>
    <property type="match status" value="1"/>
</dbReference>
<feature type="disulfide bond" evidence="5">
    <location>
        <begin position="49"/>
        <end position="60"/>
    </location>
</feature>
<dbReference type="InterPro" id="IPR036549">
    <property type="entry name" value="CX6/COA6-like_sf"/>
</dbReference>
<feature type="region of interest" description="Disordered" evidence="6">
    <location>
        <begin position="1"/>
        <end position="29"/>
    </location>
</feature>
<dbReference type="PROSITE" id="PS51808">
    <property type="entry name" value="CHCH"/>
    <property type="match status" value="1"/>
</dbReference>
<accession>A0A6V7H9X3</accession>
<evidence type="ECO:0000256" key="6">
    <source>
        <dbReference type="SAM" id="MobiDB-lite"/>
    </source>
</evidence>
<comment type="similarity">
    <text evidence="4">Belongs to the cytochrome c oxidase subunit 6B.</text>
</comment>
<dbReference type="PANTHER" id="PTHR11387">
    <property type="entry name" value="CYTOCHROME C OXIDASE SUBUNIT 6B"/>
    <property type="match status" value="1"/>
</dbReference>
<evidence type="ECO:0000256" key="4">
    <source>
        <dbReference type="PIRNR" id="PIRNR000278"/>
    </source>
</evidence>
<keyword evidence="2 4" id="KW-0496">Mitochondrion</keyword>
<gene>
    <name evidence="7" type="ORF">MHI_LOCUS645235</name>
</gene>
<comment type="function">
    <text evidence="4">Component of the cytochrome c oxidase, the last enzyme in the mitochondrial electron transport chain which drives oxidative phosphorylation.</text>
</comment>